<dbReference type="OrthoDB" id="9808773at2"/>
<dbReference type="Proteomes" id="UP000440716">
    <property type="component" value="Unassembled WGS sequence"/>
</dbReference>
<keyword evidence="2 6" id="KW-0698">rRNA processing</keyword>
<comment type="subcellular location">
    <subcellularLocation>
        <location evidence="6">Cytoplasm</location>
    </subcellularLocation>
</comment>
<evidence type="ECO:0000313" key="8">
    <source>
        <dbReference type="EMBL" id="MVA57801.1"/>
    </source>
</evidence>
<keyword evidence="1 6" id="KW-0963">Cytoplasm</keyword>
<comment type="caution">
    <text evidence="6">Lacks conserved residue(s) required for the propagation of feature annotation.</text>
</comment>
<evidence type="ECO:0000256" key="4">
    <source>
        <dbReference type="ARBA" id="ARBA00022679"/>
    </source>
</evidence>
<comment type="caution">
    <text evidence="8">The sequence shown here is derived from an EMBL/GenBank/DDBJ whole genome shotgun (WGS) entry which is preliminary data.</text>
</comment>
<evidence type="ECO:0000313" key="7">
    <source>
        <dbReference type="EMBL" id="KAA3529783.1"/>
    </source>
</evidence>
<accession>A0A368NP48</accession>
<dbReference type="EMBL" id="QUSG01000003">
    <property type="protein sequence ID" value="KAA3529783.1"/>
    <property type="molecule type" value="Genomic_DNA"/>
</dbReference>
<evidence type="ECO:0000256" key="6">
    <source>
        <dbReference type="HAMAP-Rule" id="MF_00074"/>
    </source>
</evidence>
<dbReference type="HAMAP" id="MF_00074">
    <property type="entry name" value="16SrRNA_methyltr_G"/>
    <property type="match status" value="1"/>
</dbReference>
<keyword evidence="4 6" id="KW-0808">Transferase</keyword>
<evidence type="ECO:0000256" key="3">
    <source>
        <dbReference type="ARBA" id="ARBA00022603"/>
    </source>
</evidence>
<reference evidence="7 9" key="1">
    <citation type="submission" date="2018-08" db="EMBL/GenBank/DDBJ databases">
        <title>Genome sequencing of Agrobacterium vitis strain ICMP 10754.</title>
        <authorList>
            <person name="Visnovsky S.B."/>
            <person name="Pitman A.R."/>
        </authorList>
    </citation>
    <scope>NUCLEOTIDE SEQUENCE [LARGE SCALE GENOMIC DNA]</scope>
    <source>
        <strain evidence="7 9">ICMP 10754</strain>
    </source>
</reference>
<evidence type="ECO:0000313" key="10">
    <source>
        <dbReference type="Proteomes" id="UP000440716"/>
    </source>
</evidence>
<name>A0A368NP48_AGRVI</name>
<comment type="catalytic activity">
    <reaction evidence="6">
        <text>guanosine(527) in 16S rRNA + S-adenosyl-L-methionine = N(7)-methylguanosine(527) in 16S rRNA + S-adenosyl-L-homocysteine</text>
        <dbReference type="Rhea" id="RHEA:42732"/>
        <dbReference type="Rhea" id="RHEA-COMP:10209"/>
        <dbReference type="Rhea" id="RHEA-COMP:10210"/>
        <dbReference type="ChEBI" id="CHEBI:57856"/>
        <dbReference type="ChEBI" id="CHEBI:59789"/>
        <dbReference type="ChEBI" id="CHEBI:74269"/>
        <dbReference type="ChEBI" id="CHEBI:74480"/>
        <dbReference type="EC" id="2.1.1.170"/>
    </reaction>
</comment>
<feature type="binding site" evidence="6">
    <location>
        <position position="141"/>
    </location>
    <ligand>
        <name>S-adenosyl-L-methionine</name>
        <dbReference type="ChEBI" id="CHEBI:59789"/>
    </ligand>
</feature>
<evidence type="ECO:0000256" key="2">
    <source>
        <dbReference type="ARBA" id="ARBA00022552"/>
    </source>
</evidence>
<dbReference type="PIRSF" id="PIRSF003078">
    <property type="entry name" value="GidB"/>
    <property type="match status" value="1"/>
</dbReference>
<dbReference type="Proteomes" id="UP000436911">
    <property type="component" value="Unassembled WGS sequence"/>
</dbReference>
<evidence type="ECO:0000313" key="9">
    <source>
        <dbReference type="Proteomes" id="UP000436911"/>
    </source>
</evidence>
<dbReference type="GO" id="GO:0070043">
    <property type="term" value="F:rRNA (guanine-N7-)-methyltransferase activity"/>
    <property type="evidence" value="ECO:0007669"/>
    <property type="project" value="UniProtKB-UniRule"/>
</dbReference>
<evidence type="ECO:0000256" key="5">
    <source>
        <dbReference type="ARBA" id="ARBA00022691"/>
    </source>
</evidence>
<sequence>MSASLFQRLTGLRVSRETYEKLDHFVDLFGKWSKVINLVANSTKDQVWHRHVVDSAQLFKLRPNPQHWIDLGSGGGFPGVITAILLSETSTGWVDLVESNNKKAAFLRTALMETGARGRVHPARIEEAHKNLSDCDLISARALADLDLLFSYASPWAEKNKNLNFLLHKGRDYQSEVNNARDRWTFDLVIHPSVLEADSVILEVSGLARSK</sequence>
<dbReference type="EC" id="2.1.1.170" evidence="6"/>
<comment type="function">
    <text evidence="6">Specifically methylates the N7 position of guanine in position 527 of 16S rRNA.</text>
</comment>
<feature type="binding site" evidence="6">
    <location>
        <position position="72"/>
    </location>
    <ligand>
        <name>S-adenosyl-L-methionine</name>
        <dbReference type="ChEBI" id="CHEBI:59789"/>
    </ligand>
</feature>
<reference evidence="8 10" key="2">
    <citation type="submission" date="2019-12" db="EMBL/GenBank/DDBJ databases">
        <title>Whole-genome sequencing of Allorhizobium vitis.</title>
        <authorList>
            <person name="Gan H.M."/>
            <person name="Szegedi E."/>
            <person name="Burr T."/>
            <person name="Savka M.A."/>
        </authorList>
    </citation>
    <scope>NUCLEOTIDE SEQUENCE [LARGE SCALE GENOMIC DNA]</scope>
    <source>
        <strain evidence="8 10">CG415</strain>
    </source>
</reference>
<dbReference type="PANTHER" id="PTHR31760:SF0">
    <property type="entry name" value="S-ADENOSYL-L-METHIONINE-DEPENDENT METHYLTRANSFERASES SUPERFAMILY PROTEIN"/>
    <property type="match status" value="1"/>
</dbReference>
<protein>
    <recommendedName>
        <fullName evidence="6">Ribosomal RNA small subunit methyltransferase G</fullName>
        <ecNumber evidence="6">2.1.1.170</ecNumber>
    </recommendedName>
    <alternativeName>
        <fullName evidence="6">16S rRNA 7-methylguanosine methyltransferase</fullName>
        <shortName evidence="6">16S rRNA m7G methyltransferase</shortName>
    </alternativeName>
</protein>
<organism evidence="8 10">
    <name type="scientific">Agrobacterium vitis</name>
    <name type="common">Rhizobium vitis</name>
    <dbReference type="NCBI Taxonomy" id="373"/>
    <lineage>
        <taxon>Bacteria</taxon>
        <taxon>Pseudomonadati</taxon>
        <taxon>Pseudomonadota</taxon>
        <taxon>Alphaproteobacteria</taxon>
        <taxon>Hyphomicrobiales</taxon>
        <taxon>Rhizobiaceae</taxon>
        <taxon>Rhizobium/Agrobacterium group</taxon>
        <taxon>Agrobacterium</taxon>
    </lineage>
</organism>
<dbReference type="GO" id="GO:0005829">
    <property type="term" value="C:cytosol"/>
    <property type="evidence" value="ECO:0007669"/>
    <property type="project" value="TreeGrafter"/>
</dbReference>
<dbReference type="InterPro" id="IPR029063">
    <property type="entry name" value="SAM-dependent_MTases_sf"/>
</dbReference>
<dbReference type="NCBIfam" id="TIGR00138">
    <property type="entry name" value="rsmG_gidB"/>
    <property type="match status" value="1"/>
</dbReference>
<gene>
    <name evidence="6 8" type="primary">rsmG</name>
    <name evidence="7" type="ORF">DXT89_06875</name>
    <name evidence="8" type="ORF">GOZ88_16985</name>
</gene>
<evidence type="ECO:0000256" key="1">
    <source>
        <dbReference type="ARBA" id="ARBA00022490"/>
    </source>
</evidence>
<proteinExistence type="inferred from homology"/>
<dbReference type="EMBL" id="WPHU01000007">
    <property type="protein sequence ID" value="MVA57801.1"/>
    <property type="molecule type" value="Genomic_DNA"/>
</dbReference>
<feature type="binding site" evidence="6">
    <location>
        <position position="77"/>
    </location>
    <ligand>
        <name>S-adenosyl-L-methionine</name>
        <dbReference type="ChEBI" id="CHEBI:59789"/>
    </ligand>
</feature>
<keyword evidence="5 6" id="KW-0949">S-adenosyl-L-methionine</keyword>
<feature type="binding site" evidence="6">
    <location>
        <begin position="125"/>
        <end position="126"/>
    </location>
    <ligand>
        <name>S-adenosyl-L-methionine</name>
        <dbReference type="ChEBI" id="CHEBI:59789"/>
    </ligand>
</feature>
<dbReference type="Gene3D" id="3.40.50.150">
    <property type="entry name" value="Vaccinia Virus protein VP39"/>
    <property type="match status" value="1"/>
</dbReference>
<dbReference type="SUPFAM" id="SSF53335">
    <property type="entry name" value="S-adenosyl-L-methionine-dependent methyltransferases"/>
    <property type="match status" value="1"/>
</dbReference>
<dbReference type="InterPro" id="IPR003682">
    <property type="entry name" value="rRNA_ssu_MeTfrase_G"/>
</dbReference>
<dbReference type="AlphaFoldDB" id="A0A368NP48"/>
<dbReference type="Pfam" id="PF02527">
    <property type="entry name" value="GidB"/>
    <property type="match status" value="1"/>
</dbReference>
<dbReference type="RefSeq" id="WP_060718919.1">
    <property type="nucleotide sequence ID" value="NZ_CP055265.1"/>
</dbReference>
<dbReference type="GeneID" id="60683527"/>
<dbReference type="PANTHER" id="PTHR31760">
    <property type="entry name" value="S-ADENOSYL-L-METHIONINE-DEPENDENT METHYLTRANSFERASES SUPERFAMILY PROTEIN"/>
    <property type="match status" value="1"/>
</dbReference>
<comment type="similarity">
    <text evidence="6">Belongs to the methyltransferase superfamily. RNA methyltransferase RsmG family.</text>
</comment>
<keyword evidence="3 6" id="KW-0489">Methyltransferase</keyword>